<dbReference type="PANTHER" id="PTHR30572">
    <property type="entry name" value="MEMBRANE COMPONENT OF TRANSPORTER-RELATED"/>
    <property type="match status" value="1"/>
</dbReference>
<organism evidence="9 10">
    <name type="scientific">Albibacterium profundi</name>
    <dbReference type="NCBI Taxonomy" id="3134906"/>
    <lineage>
        <taxon>Bacteria</taxon>
        <taxon>Pseudomonadati</taxon>
        <taxon>Bacteroidota</taxon>
        <taxon>Sphingobacteriia</taxon>
        <taxon>Sphingobacteriales</taxon>
        <taxon>Sphingobacteriaceae</taxon>
        <taxon>Albibacterium</taxon>
    </lineage>
</organism>
<dbReference type="InterPro" id="IPR025857">
    <property type="entry name" value="MacB_PCD"/>
</dbReference>
<name>A0ABV5CA78_9SPHI</name>
<feature type="domain" description="ABC3 transporter permease C-terminal" evidence="7">
    <location>
        <begin position="299"/>
        <end position="415"/>
    </location>
</feature>
<accession>A0ABV5CA78</accession>
<keyword evidence="10" id="KW-1185">Reference proteome</keyword>
<evidence type="ECO:0000259" key="7">
    <source>
        <dbReference type="Pfam" id="PF02687"/>
    </source>
</evidence>
<feature type="domain" description="MacB-like periplasmic core" evidence="8">
    <location>
        <begin position="20"/>
        <end position="237"/>
    </location>
</feature>
<reference evidence="9 10" key="1">
    <citation type="submission" date="2024-04" db="EMBL/GenBank/DDBJ databases">
        <title>Albibacterium profundi sp. nov., isolated from sediment of the Challenger Deep of Mariana Trench.</title>
        <authorList>
            <person name="Wang Y."/>
        </authorList>
    </citation>
    <scope>NUCLEOTIDE SEQUENCE [LARGE SCALE GENOMIC DNA]</scope>
    <source>
        <strain evidence="9 10">RHL897</strain>
    </source>
</reference>
<dbReference type="EMBL" id="JBBVGT010000001">
    <property type="protein sequence ID" value="MFB5944448.1"/>
    <property type="molecule type" value="Genomic_DNA"/>
</dbReference>
<keyword evidence="2" id="KW-1003">Cell membrane</keyword>
<feature type="transmembrane region" description="Helical" evidence="6">
    <location>
        <begin position="683"/>
        <end position="706"/>
    </location>
</feature>
<sequence length="806" mass="89963">MIKNYFTIAFRNLLKHRLFTAVHVIGLTIAFAMAVVLFLAAVFDLSFDGFHVKKDKLYQVYFETNPVTGKDESATMPVPFAPTAEDELKGLANIARYGDAGGVLVRHGDKEIGMTTRFVDPSFLDMFSFPLIEGEKSSVLSDLKNIALTEYAAEKLFGTLDIVGKQVELNMQGTWEPYTVSGLLADFPSNSTFQFDAFVRFENYPGYLAGMDKWDWRNHTVYVELLDQVSAAQFQEDSKAFIGKYFKSEIDNLKRDGAQVNGDGAYKSLKLLPLSEMHFNSMSPGGSHVASFFPWMLLIISALILFIACTNFINLSLASSFTRTKEIGMRKTLGARPFQLVVQFWMEAFLICLFSFLVGAALAWAILPQFNALMAYNLQFGELITLQNSLLLLIFFFVVTLAAGAYPGFVMTRFNLMNVLRGTGIRLDSGKNLRKALSVGQFAIAIILVISTLVVVQQINFMNTKPLGYNKSGVVSIPIGNHIDPEVALQRMRTELAALPEVTSVTGTDVNMGMGLDGASMTSKMGFDYQSRHITTNWLRVDYDYLKTMEIDLLEGRDFSRSFSTDTTSVLINEQMAALLGEENPIGKTLDISGEDLTIIGVVNDFNFKTLHSEVEPLTMCLQPSNWPVSYIFVRLNSDALSHSMASIENVWKSVNPKYESNPSFLDENTQRMYEKEQRLSKIIVNGAVFAIFISCLGLFALALLMMNQRVKEIGVRKVLGAKVSTIVYLLSGDFVRLIGIAFILAAPLAWWIMNQWLDNFAYRIDVSVWLMIVGGIIVLFVAMLIVVTQSLRAAMVNPVKSLRTE</sequence>
<feature type="transmembrane region" description="Helical" evidence="6">
    <location>
        <begin position="21"/>
        <end position="43"/>
    </location>
</feature>
<evidence type="ECO:0000313" key="10">
    <source>
        <dbReference type="Proteomes" id="UP001580928"/>
    </source>
</evidence>
<feature type="transmembrane region" description="Helical" evidence="6">
    <location>
        <begin position="338"/>
        <end position="367"/>
    </location>
</feature>
<proteinExistence type="predicted"/>
<dbReference type="Pfam" id="PF02687">
    <property type="entry name" value="FtsX"/>
    <property type="match status" value="2"/>
</dbReference>
<evidence type="ECO:0000256" key="1">
    <source>
        <dbReference type="ARBA" id="ARBA00004651"/>
    </source>
</evidence>
<feature type="transmembrane region" description="Helical" evidence="6">
    <location>
        <begin position="727"/>
        <end position="754"/>
    </location>
</feature>
<dbReference type="Pfam" id="PF12704">
    <property type="entry name" value="MacB_PCD"/>
    <property type="match status" value="2"/>
</dbReference>
<feature type="domain" description="MacB-like periplasmic core" evidence="8">
    <location>
        <begin position="443"/>
        <end position="639"/>
    </location>
</feature>
<gene>
    <name evidence="9" type="ORF">WKR92_01240</name>
</gene>
<feature type="domain" description="ABC3 transporter permease C-terminal" evidence="7">
    <location>
        <begin position="688"/>
        <end position="798"/>
    </location>
</feature>
<keyword evidence="4 6" id="KW-1133">Transmembrane helix</keyword>
<feature type="transmembrane region" description="Helical" evidence="6">
    <location>
        <begin position="436"/>
        <end position="456"/>
    </location>
</feature>
<comment type="caution">
    <text evidence="9">The sequence shown here is derived from an EMBL/GenBank/DDBJ whole genome shotgun (WGS) entry which is preliminary data.</text>
</comment>
<evidence type="ECO:0000256" key="2">
    <source>
        <dbReference type="ARBA" id="ARBA00022475"/>
    </source>
</evidence>
<evidence type="ECO:0000259" key="8">
    <source>
        <dbReference type="Pfam" id="PF12704"/>
    </source>
</evidence>
<dbReference type="PANTHER" id="PTHR30572:SF18">
    <property type="entry name" value="ABC-TYPE MACROLIDE FAMILY EXPORT SYSTEM PERMEASE COMPONENT 2"/>
    <property type="match status" value="1"/>
</dbReference>
<dbReference type="InterPro" id="IPR050250">
    <property type="entry name" value="Macrolide_Exporter_MacB"/>
</dbReference>
<evidence type="ECO:0000256" key="4">
    <source>
        <dbReference type="ARBA" id="ARBA00022989"/>
    </source>
</evidence>
<evidence type="ECO:0000256" key="6">
    <source>
        <dbReference type="SAM" id="Phobius"/>
    </source>
</evidence>
<dbReference type="Proteomes" id="UP001580928">
    <property type="component" value="Unassembled WGS sequence"/>
</dbReference>
<feature type="transmembrane region" description="Helical" evidence="6">
    <location>
        <begin position="390"/>
        <end position="416"/>
    </location>
</feature>
<dbReference type="RefSeq" id="WP_375556027.1">
    <property type="nucleotide sequence ID" value="NZ_JBBVGT010000001.1"/>
</dbReference>
<feature type="transmembrane region" description="Helical" evidence="6">
    <location>
        <begin position="292"/>
        <end position="317"/>
    </location>
</feature>
<comment type="subcellular location">
    <subcellularLocation>
        <location evidence="1">Cell membrane</location>
        <topology evidence="1">Multi-pass membrane protein</topology>
    </subcellularLocation>
</comment>
<evidence type="ECO:0000256" key="3">
    <source>
        <dbReference type="ARBA" id="ARBA00022692"/>
    </source>
</evidence>
<dbReference type="InterPro" id="IPR003838">
    <property type="entry name" value="ABC3_permease_C"/>
</dbReference>
<evidence type="ECO:0000256" key="5">
    <source>
        <dbReference type="ARBA" id="ARBA00023136"/>
    </source>
</evidence>
<keyword evidence="3 6" id="KW-0812">Transmembrane</keyword>
<feature type="transmembrane region" description="Helical" evidence="6">
    <location>
        <begin position="769"/>
        <end position="788"/>
    </location>
</feature>
<evidence type="ECO:0000313" key="9">
    <source>
        <dbReference type="EMBL" id="MFB5944448.1"/>
    </source>
</evidence>
<keyword evidence="5 6" id="KW-0472">Membrane</keyword>
<protein>
    <submittedName>
        <fullName evidence="9">ABC transporter permease</fullName>
    </submittedName>
</protein>